<organism evidence="6 7">
    <name type="scientific">Aspergillus oryzae (strain ATCC 42149 / RIB 40)</name>
    <name type="common">Yellow koji mold</name>
    <dbReference type="NCBI Taxonomy" id="510516"/>
    <lineage>
        <taxon>Eukaryota</taxon>
        <taxon>Fungi</taxon>
        <taxon>Dikarya</taxon>
        <taxon>Ascomycota</taxon>
        <taxon>Pezizomycotina</taxon>
        <taxon>Eurotiomycetes</taxon>
        <taxon>Eurotiomycetidae</taxon>
        <taxon>Eurotiales</taxon>
        <taxon>Aspergillaceae</taxon>
        <taxon>Aspergillus</taxon>
        <taxon>Aspergillus subgen. Circumdati</taxon>
    </lineage>
</organism>
<dbReference type="EMBL" id="AP007161">
    <property type="protein sequence ID" value="BAE60553.1"/>
    <property type="molecule type" value="Genomic_DNA"/>
</dbReference>
<dbReference type="GO" id="GO:0016020">
    <property type="term" value="C:membrane"/>
    <property type="evidence" value="ECO:0007669"/>
    <property type="project" value="UniProtKB-SubCell"/>
</dbReference>
<dbReference type="OMA" id="LICATEH"/>
<dbReference type="RefSeq" id="XP_023091379.1">
    <property type="nucleotide sequence ID" value="XM_023236452.1"/>
</dbReference>
<evidence type="ECO:0000313" key="7">
    <source>
        <dbReference type="Proteomes" id="UP000006564"/>
    </source>
</evidence>
<evidence type="ECO:0000256" key="1">
    <source>
        <dbReference type="ARBA" id="ARBA00004141"/>
    </source>
</evidence>
<keyword evidence="2 5" id="KW-0812">Transmembrane</keyword>
<keyword evidence="7" id="KW-1185">Reference proteome</keyword>
<feature type="transmembrane region" description="Helical" evidence="5">
    <location>
        <begin position="110"/>
        <end position="131"/>
    </location>
</feature>
<feature type="transmembrane region" description="Helical" evidence="5">
    <location>
        <begin position="189"/>
        <end position="208"/>
    </location>
</feature>
<sequence>MDESLAPYMLWTEKDRLEGAPVLTAKVACAPTAPLREGKVSFVFILSVASFIPQIHHVWRGTDARGISPVYLLFSLICATEHVFFGFFYMVNMRSVPGLWSHNPINILDWINFVQLTSVWVLFNVLFFLCLYFNPVLRPRKAIIIDIYLIFLSVSLVPLIIDATTDIFCPPGRPNCSAMDRDPLAFFEGFHNFYLLPIITTLLILGFYEQVRQPPRNLSIIGLKLQAAIFALSAVSWILRLYFLWKTFLEQPRGPVPIYLVIPSWWQQVGFVAGDDAIFAVGQGILLRLALRQRRRGEASDAERQPLLGQA</sequence>
<feature type="transmembrane region" description="Helical" evidence="5">
    <location>
        <begin position="40"/>
        <end position="59"/>
    </location>
</feature>
<dbReference type="EMBL" id="BA000052">
    <property type="protein sequence ID" value="BAE60553.1"/>
    <property type="molecule type" value="Genomic_DNA"/>
</dbReference>
<comment type="subcellular location">
    <subcellularLocation>
        <location evidence="1">Membrane</location>
        <topology evidence="1">Multi-pass membrane protein</topology>
    </subcellularLocation>
</comment>
<dbReference type="InterPro" id="IPR006603">
    <property type="entry name" value="PQ-loop_rpt"/>
</dbReference>
<keyword evidence="3 5" id="KW-1133">Transmembrane helix</keyword>
<evidence type="ECO:0000256" key="2">
    <source>
        <dbReference type="ARBA" id="ARBA00022692"/>
    </source>
</evidence>
<evidence type="ECO:0000256" key="5">
    <source>
        <dbReference type="SAM" id="Phobius"/>
    </source>
</evidence>
<dbReference type="GeneID" id="5987866"/>
<dbReference type="Pfam" id="PF04193">
    <property type="entry name" value="PQ-loop"/>
    <property type="match status" value="1"/>
</dbReference>
<proteinExistence type="predicted"/>
<dbReference type="KEGG" id="aor:AO090012000363"/>
<feature type="transmembrane region" description="Helical" evidence="5">
    <location>
        <begin position="265"/>
        <end position="287"/>
    </location>
</feature>
<evidence type="ECO:0000313" key="6">
    <source>
        <dbReference type="EMBL" id="BAE60553.1"/>
    </source>
</evidence>
<gene>
    <name evidence="6" type="ORF">AO090012000363</name>
</gene>
<accession>Q2UD12</accession>
<dbReference type="VEuPathDB" id="FungiDB:AO090012000363"/>
<feature type="transmembrane region" description="Helical" evidence="5">
    <location>
        <begin position="220"/>
        <end position="245"/>
    </location>
</feature>
<dbReference type="AlphaFoldDB" id="Q2UD12"/>
<evidence type="ECO:0000256" key="3">
    <source>
        <dbReference type="ARBA" id="ARBA00022989"/>
    </source>
</evidence>
<reference evidence="6 7" key="1">
    <citation type="journal article" date="2005" name="Nature">
        <title>Genome sequencing and analysis of Aspergillus oryzae.</title>
        <authorList>
            <person name="Machida M."/>
            <person name="Asai K."/>
            <person name="Sano M."/>
            <person name="Tanaka T."/>
            <person name="Kumagai T."/>
            <person name="Terai G."/>
            <person name="Kusumoto K."/>
            <person name="Arima T."/>
            <person name="Akita O."/>
            <person name="Kashiwagi Y."/>
            <person name="Abe K."/>
            <person name="Gomi K."/>
            <person name="Horiuchi H."/>
            <person name="Kitamoto K."/>
            <person name="Kobayashi T."/>
            <person name="Takeuchi M."/>
            <person name="Denning D.W."/>
            <person name="Galagan J.E."/>
            <person name="Nierman W.C."/>
            <person name="Yu J."/>
            <person name="Archer D.B."/>
            <person name="Bennett J.W."/>
            <person name="Bhatnagar D."/>
            <person name="Cleveland T.E."/>
            <person name="Fedorova N.D."/>
            <person name="Gotoh O."/>
            <person name="Horikawa H."/>
            <person name="Hosoyama A."/>
            <person name="Ichinomiya M."/>
            <person name="Igarashi R."/>
            <person name="Iwashita K."/>
            <person name="Juvvadi P.R."/>
            <person name="Kato M."/>
            <person name="Kato Y."/>
            <person name="Kin T."/>
            <person name="Kokubun A."/>
            <person name="Maeda H."/>
            <person name="Maeyama N."/>
            <person name="Maruyama J."/>
            <person name="Nagasaki H."/>
            <person name="Nakajima T."/>
            <person name="Oda K."/>
            <person name="Okada K."/>
            <person name="Paulsen I."/>
            <person name="Sakamoto K."/>
            <person name="Sawano T."/>
            <person name="Takahashi M."/>
            <person name="Takase K."/>
            <person name="Terabayashi Y."/>
            <person name="Wortman J."/>
            <person name="Yamada O."/>
            <person name="Yamagata Y."/>
            <person name="Anazawa H."/>
            <person name="Hata Y."/>
            <person name="Koide Y."/>
            <person name="Komori T."/>
            <person name="Koyama Y."/>
            <person name="Minetoki T."/>
            <person name="Suharnan S."/>
            <person name="Tanaka A."/>
            <person name="Isono K."/>
            <person name="Kuhara S."/>
            <person name="Ogasawara N."/>
            <person name="Kikuchi H."/>
        </authorList>
    </citation>
    <scope>NUCLEOTIDE SEQUENCE [LARGE SCALE GENOMIC DNA]</scope>
    <source>
        <strain evidence="7">ATCC 42149 / RIB 40</strain>
    </source>
</reference>
<evidence type="ECO:0000256" key="4">
    <source>
        <dbReference type="ARBA" id="ARBA00023136"/>
    </source>
</evidence>
<name>Q2UD12_ASPOR</name>
<dbReference type="Proteomes" id="UP000006564">
    <property type="component" value="Chromosome 4"/>
</dbReference>
<protein>
    <submittedName>
        <fullName evidence="6">DNA, SC012</fullName>
    </submittedName>
</protein>
<keyword evidence="4 5" id="KW-0472">Membrane</keyword>
<feature type="transmembrane region" description="Helical" evidence="5">
    <location>
        <begin position="71"/>
        <end position="90"/>
    </location>
</feature>
<feature type="transmembrane region" description="Helical" evidence="5">
    <location>
        <begin position="143"/>
        <end position="161"/>
    </location>
</feature>
<dbReference type="HOGENOM" id="CLU_729528_0_0_1"/>